<feature type="compositionally biased region" description="Acidic residues" evidence="1">
    <location>
        <begin position="522"/>
        <end position="538"/>
    </location>
</feature>
<feature type="compositionally biased region" description="Acidic residues" evidence="1">
    <location>
        <begin position="582"/>
        <end position="609"/>
    </location>
</feature>
<feature type="region of interest" description="Disordered" evidence="1">
    <location>
        <begin position="271"/>
        <end position="292"/>
    </location>
</feature>
<proteinExistence type="predicted"/>
<feature type="compositionally biased region" description="Acidic residues" evidence="1">
    <location>
        <begin position="37"/>
        <end position="54"/>
    </location>
</feature>
<feature type="region of interest" description="Disordered" evidence="1">
    <location>
        <begin position="1"/>
        <end position="25"/>
    </location>
</feature>
<evidence type="ECO:0000256" key="1">
    <source>
        <dbReference type="SAM" id="MobiDB-lite"/>
    </source>
</evidence>
<protein>
    <submittedName>
        <fullName evidence="3">Uncharacterized protein</fullName>
    </submittedName>
</protein>
<organism evidence="3 5">
    <name type="scientific">Leptospira perolatii</name>
    <dbReference type="NCBI Taxonomy" id="2023191"/>
    <lineage>
        <taxon>Bacteria</taxon>
        <taxon>Pseudomonadati</taxon>
        <taxon>Spirochaetota</taxon>
        <taxon>Spirochaetia</taxon>
        <taxon>Leptospirales</taxon>
        <taxon>Leptospiraceae</taxon>
        <taxon>Leptospira</taxon>
    </lineage>
</organism>
<feature type="region of interest" description="Disordered" evidence="1">
    <location>
        <begin position="126"/>
        <end position="202"/>
    </location>
</feature>
<feature type="compositionally biased region" description="Acidic residues" evidence="1">
    <location>
        <begin position="562"/>
        <end position="575"/>
    </location>
</feature>
<dbReference type="OrthoDB" id="346175at2"/>
<dbReference type="Proteomes" id="UP000231962">
    <property type="component" value="Unassembled WGS sequence"/>
</dbReference>
<sequence length="847" mass="90893">MAEEFGINYENGLPDETQDDFDPSEMSLDEIDSLLAGGDEESAFDFDPPSENDDSSGGMEELIVSAGDEYPDELSSMSFSDSDLPESGLNLDLTDLDDEVHLDEDFDFELSNPLIDAEINRLLQIEEDEDLGPVPGAGTPSWKDNTPKASTDETSGVEDALGEASDIDFGSLDLGDLSSPGEVPPSAFHSEGEPESIAGFSDLDFGDEEEAPISLSETELENIDISAGLSDFEMEEAEHPLDHSNVSAEDEEFVSDDEGPIALSENELDDLLGADSTTPQPMDLGSLGESFEGDLELPETSLEGGIQEHDVHAIAEGLTTPEDMGDWTEFEKEVGEEADEPIALSDDELGNLLSSGIEEEHEGFEESAAADSGFHFGEGGEEESISLPIHELGGLGEPSESPLDSGLDLGDFSYEPEAEISESAHDEDLISGIGDFSDSKPESDFLSSTEEEEPIALSDDELGNLLSSGTEEEAETSTTFASDFMGEEEEEPIALSDDELGDLLSSGTTEEAENTPFASSFTEEEEEEEPIALSDDELGNLLSSGEEEVGVSAPEPDFLAESGEEEPIALSDDELGNLLSSGEEEAEAQPMDFEMEAEEPIALSDDELGDLLSSGTEEEAGEPEFLGEEEGPISLPIHELDQIATEEASEEMDWGGPVASLDEMESSMQEEVAAPGDWDLTEGADEPITLSDEELGNLLSDDKAAMIESEDLDTLLEPPTPTDLDALGSVEEDMPIADLHFEEQKGASGAVPVPTVETIPPEPELLIVLDEYADEEGLSPIEELRKAAGEGAVSAPGAEPQPSQDEMKRILLYLDELLGNLPDDLIREFSRSDYFELYKKLMKQIGV</sequence>
<feature type="compositionally biased region" description="Acidic residues" evidence="1">
    <location>
        <begin position="616"/>
        <end position="631"/>
    </location>
</feature>
<feature type="compositionally biased region" description="Polar residues" evidence="1">
    <location>
        <begin position="142"/>
        <end position="154"/>
    </location>
</feature>
<keyword evidence="4" id="KW-1185">Reference proteome</keyword>
<feature type="compositionally biased region" description="Acidic residues" evidence="1">
    <location>
        <begin position="336"/>
        <end position="349"/>
    </location>
</feature>
<accession>A0A2M9ZN81</accession>
<reference evidence="4 5" key="1">
    <citation type="submission" date="2017-07" db="EMBL/GenBank/DDBJ databases">
        <title>Leptospira spp. isolated from tropical soils.</title>
        <authorList>
            <person name="Thibeaux R."/>
            <person name="Iraola G."/>
            <person name="Ferres I."/>
            <person name="Bierque E."/>
            <person name="Girault D."/>
            <person name="Soupe-Gilbert M.-E."/>
            <person name="Picardeau M."/>
            <person name="Goarant C."/>
        </authorList>
    </citation>
    <scope>NUCLEOTIDE SEQUENCE [LARGE SCALE GENOMIC DNA]</scope>
    <source>
        <strain evidence="3 5">FH1-B-B1</strain>
        <strain evidence="2 4">FH1-B-C1</strain>
    </source>
</reference>
<gene>
    <name evidence="2" type="ORF">CH360_14960</name>
    <name evidence="3" type="ORF">CH373_08465</name>
</gene>
<feature type="compositionally biased region" description="Acidic residues" evidence="1">
    <location>
        <begin position="679"/>
        <end position="695"/>
    </location>
</feature>
<feature type="region of interest" description="Disordered" evidence="1">
    <location>
        <begin position="37"/>
        <end position="91"/>
    </location>
</feature>
<dbReference type="EMBL" id="NPDZ01000004">
    <property type="protein sequence ID" value="PJZ73530.1"/>
    <property type="molecule type" value="Genomic_DNA"/>
</dbReference>
<feature type="region of interest" description="Disordered" evidence="1">
    <location>
        <begin position="333"/>
        <end position="699"/>
    </location>
</feature>
<evidence type="ECO:0000313" key="3">
    <source>
        <dbReference type="EMBL" id="PJZ73530.1"/>
    </source>
</evidence>
<dbReference type="AlphaFoldDB" id="A0A2M9ZN81"/>
<evidence type="ECO:0000313" key="2">
    <source>
        <dbReference type="EMBL" id="PJZ68694.1"/>
    </source>
</evidence>
<evidence type="ECO:0000313" key="5">
    <source>
        <dbReference type="Proteomes" id="UP000231990"/>
    </source>
</evidence>
<feature type="compositionally biased region" description="Low complexity" evidence="1">
    <location>
        <begin position="366"/>
        <end position="375"/>
    </location>
</feature>
<feature type="compositionally biased region" description="Acidic residues" evidence="1">
    <location>
        <begin position="16"/>
        <end position="25"/>
    </location>
</feature>
<dbReference type="EMBL" id="NPDY01000017">
    <property type="protein sequence ID" value="PJZ68694.1"/>
    <property type="molecule type" value="Genomic_DNA"/>
</dbReference>
<dbReference type="Proteomes" id="UP000231990">
    <property type="component" value="Unassembled WGS sequence"/>
</dbReference>
<name>A0A2M9ZN81_9LEPT</name>
<evidence type="ECO:0000313" key="4">
    <source>
        <dbReference type="Proteomes" id="UP000231962"/>
    </source>
</evidence>
<feature type="compositionally biased region" description="Acidic residues" evidence="1">
    <location>
        <begin position="485"/>
        <end position="501"/>
    </location>
</feature>
<feature type="region of interest" description="Disordered" evidence="1">
    <location>
        <begin position="237"/>
        <end position="256"/>
    </location>
</feature>
<feature type="compositionally biased region" description="Acidic residues" evidence="1">
    <location>
        <begin position="449"/>
        <end position="462"/>
    </location>
</feature>
<dbReference type="RefSeq" id="WP_100714862.1">
    <property type="nucleotide sequence ID" value="NZ_NPDY01000017.1"/>
</dbReference>
<comment type="caution">
    <text evidence="3">The sequence shown here is derived from an EMBL/GenBank/DDBJ whole genome shotgun (WGS) entry which is preliminary data.</text>
</comment>
<feature type="region of interest" description="Disordered" evidence="1">
    <location>
        <begin position="787"/>
        <end position="806"/>
    </location>
</feature>